<accession>A0AAD4E8Q6</accession>
<keyword evidence="2" id="KW-1185">Reference proteome</keyword>
<evidence type="ECO:0000313" key="2">
    <source>
        <dbReference type="Proteomes" id="UP001195769"/>
    </source>
</evidence>
<dbReference type="EMBL" id="JABBWK010000020">
    <property type="protein sequence ID" value="KAG1901795.1"/>
    <property type="molecule type" value="Genomic_DNA"/>
</dbReference>
<protein>
    <submittedName>
        <fullName evidence="1">Uncharacterized protein</fullName>
    </submittedName>
</protein>
<comment type="caution">
    <text evidence="1">The sequence shown here is derived from an EMBL/GenBank/DDBJ whole genome shotgun (WGS) entry which is preliminary data.</text>
</comment>
<sequence>MLDRPTRYAYDPGRRCDVWFHLSCSPNVLISAVRMGRPSWLLFGPVQMLGSLGWAYRWAQLGPSWLFLAQENVFGLAYMISEGLTVGPGWHQMISEGPINKNNELDGLHDLRRTDGWALLVICGPRECIWSRKGRSIRIWGVHLVSEGKLMVGPSGMFFIHVQVQEFPDRPSRIFLWPGVGVSSLRVHLRIVGMSDGWAQSISVWSRVPKGPTGYAQQVRKVW</sequence>
<reference evidence="1" key="1">
    <citation type="journal article" date="2020" name="New Phytol.">
        <title>Comparative genomics reveals dynamic genome evolution in host specialist ectomycorrhizal fungi.</title>
        <authorList>
            <person name="Lofgren L.A."/>
            <person name="Nguyen N.H."/>
            <person name="Vilgalys R."/>
            <person name="Ruytinx J."/>
            <person name="Liao H.L."/>
            <person name="Branco S."/>
            <person name="Kuo A."/>
            <person name="LaButti K."/>
            <person name="Lipzen A."/>
            <person name="Andreopoulos W."/>
            <person name="Pangilinan J."/>
            <person name="Riley R."/>
            <person name="Hundley H."/>
            <person name="Na H."/>
            <person name="Barry K."/>
            <person name="Grigoriev I.V."/>
            <person name="Stajich J.E."/>
            <person name="Kennedy P.G."/>
        </authorList>
    </citation>
    <scope>NUCLEOTIDE SEQUENCE</scope>
    <source>
        <strain evidence="1">FC203</strain>
    </source>
</reference>
<proteinExistence type="predicted"/>
<gene>
    <name evidence="1" type="ORF">F5891DRAFT_979283</name>
</gene>
<dbReference type="Proteomes" id="UP001195769">
    <property type="component" value="Unassembled WGS sequence"/>
</dbReference>
<name>A0AAD4E8Q6_9AGAM</name>
<organism evidence="1 2">
    <name type="scientific">Suillus fuscotomentosus</name>
    <dbReference type="NCBI Taxonomy" id="1912939"/>
    <lineage>
        <taxon>Eukaryota</taxon>
        <taxon>Fungi</taxon>
        <taxon>Dikarya</taxon>
        <taxon>Basidiomycota</taxon>
        <taxon>Agaricomycotina</taxon>
        <taxon>Agaricomycetes</taxon>
        <taxon>Agaricomycetidae</taxon>
        <taxon>Boletales</taxon>
        <taxon>Suillineae</taxon>
        <taxon>Suillaceae</taxon>
        <taxon>Suillus</taxon>
    </lineage>
</organism>
<dbReference type="GeneID" id="64671162"/>
<dbReference type="AlphaFoldDB" id="A0AAD4E8Q6"/>
<dbReference type="RefSeq" id="XP_041227370.1">
    <property type="nucleotide sequence ID" value="XM_041376864.1"/>
</dbReference>
<evidence type="ECO:0000313" key="1">
    <source>
        <dbReference type="EMBL" id="KAG1901795.1"/>
    </source>
</evidence>